<dbReference type="Proteomes" id="UP001249851">
    <property type="component" value="Unassembled WGS sequence"/>
</dbReference>
<feature type="compositionally biased region" description="Polar residues" evidence="1">
    <location>
        <begin position="52"/>
        <end position="68"/>
    </location>
</feature>
<reference evidence="2" key="1">
    <citation type="journal article" date="2023" name="G3 (Bethesda)">
        <title>Whole genome assembly and annotation of the endangered Caribbean coral Acropora cervicornis.</title>
        <authorList>
            <person name="Selwyn J.D."/>
            <person name="Vollmer S.V."/>
        </authorList>
    </citation>
    <scope>NUCLEOTIDE SEQUENCE</scope>
    <source>
        <strain evidence="2">K2</strain>
    </source>
</reference>
<proteinExistence type="predicted"/>
<keyword evidence="3" id="KW-1185">Reference proteome</keyword>
<organism evidence="2 3">
    <name type="scientific">Acropora cervicornis</name>
    <name type="common">Staghorn coral</name>
    <dbReference type="NCBI Taxonomy" id="6130"/>
    <lineage>
        <taxon>Eukaryota</taxon>
        <taxon>Metazoa</taxon>
        <taxon>Cnidaria</taxon>
        <taxon>Anthozoa</taxon>
        <taxon>Hexacorallia</taxon>
        <taxon>Scleractinia</taxon>
        <taxon>Astrocoeniina</taxon>
        <taxon>Acroporidae</taxon>
        <taxon>Acropora</taxon>
    </lineage>
</organism>
<evidence type="ECO:0000313" key="3">
    <source>
        <dbReference type="Proteomes" id="UP001249851"/>
    </source>
</evidence>
<accession>A0AAD9VCK6</accession>
<sequence>MSMATAWLKRKFGKGGKAKTNDKAVNPVGDATSHETEEEPSSRLPLSDEKSQGQLTQSSCNTEKNSNKSLKRGKMAPKMSHSLHHPGSPDCLPVPPHPNNRSLEVKSSNGSQQTGTPGSSAISAVGCAESNGGVGSCPDTQEFTLPGNAASVAEEPQNMFDRASGCLGTSAGNGPLQSDRGASDAPAFDQPSNPINSDLVTSSVSAASNMSPQIAEHKFLQDKLALHLDHTLHRVIKGWEDLACTREINAPLEVRLR</sequence>
<protein>
    <submittedName>
        <fullName evidence="2">Uncharacterized protein</fullName>
    </submittedName>
</protein>
<dbReference type="EMBL" id="JARQWQ010000010">
    <property type="protein sequence ID" value="KAK2569491.1"/>
    <property type="molecule type" value="Genomic_DNA"/>
</dbReference>
<feature type="compositionally biased region" description="Polar residues" evidence="1">
    <location>
        <begin position="99"/>
        <end position="122"/>
    </location>
</feature>
<gene>
    <name evidence="2" type="ORF">P5673_006432</name>
</gene>
<feature type="region of interest" description="Disordered" evidence="1">
    <location>
        <begin position="1"/>
        <end position="124"/>
    </location>
</feature>
<feature type="compositionally biased region" description="Basic residues" evidence="1">
    <location>
        <begin position="8"/>
        <end position="17"/>
    </location>
</feature>
<name>A0AAD9VCK6_ACRCE</name>
<reference evidence="2" key="2">
    <citation type="journal article" date="2023" name="Science">
        <title>Genomic signatures of disease resistance in endangered staghorn corals.</title>
        <authorList>
            <person name="Vollmer S.V."/>
            <person name="Selwyn J.D."/>
            <person name="Despard B.A."/>
            <person name="Roesel C.L."/>
        </authorList>
    </citation>
    <scope>NUCLEOTIDE SEQUENCE</scope>
    <source>
        <strain evidence="2">K2</strain>
    </source>
</reference>
<feature type="non-terminal residue" evidence="2">
    <location>
        <position position="257"/>
    </location>
</feature>
<dbReference type="AlphaFoldDB" id="A0AAD9VCK6"/>
<comment type="caution">
    <text evidence="2">The sequence shown here is derived from an EMBL/GenBank/DDBJ whole genome shotgun (WGS) entry which is preliminary data.</text>
</comment>
<evidence type="ECO:0000313" key="2">
    <source>
        <dbReference type="EMBL" id="KAK2569491.1"/>
    </source>
</evidence>
<evidence type="ECO:0000256" key="1">
    <source>
        <dbReference type="SAM" id="MobiDB-lite"/>
    </source>
</evidence>
<feature type="region of interest" description="Disordered" evidence="1">
    <location>
        <begin position="162"/>
        <end position="197"/>
    </location>
</feature>